<evidence type="ECO:0000313" key="3">
    <source>
        <dbReference type="EMBL" id="KAK9114322.1"/>
    </source>
</evidence>
<keyword evidence="2" id="KW-0732">Signal</keyword>
<dbReference type="Proteomes" id="UP001420932">
    <property type="component" value="Unassembled WGS sequence"/>
</dbReference>
<dbReference type="AlphaFoldDB" id="A0AAP0NNV3"/>
<feature type="transmembrane region" description="Helical" evidence="1">
    <location>
        <begin position="175"/>
        <end position="195"/>
    </location>
</feature>
<keyword evidence="1" id="KW-0472">Membrane</keyword>
<organism evidence="3 4">
    <name type="scientific">Stephania yunnanensis</name>
    <dbReference type="NCBI Taxonomy" id="152371"/>
    <lineage>
        <taxon>Eukaryota</taxon>
        <taxon>Viridiplantae</taxon>
        <taxon>Streptophyta</taxon>
        <taxon>Embryophyta</taxon>
        <taxon>Tracheophyta</taxon>
        <taxon>Spermatophyta</taxon>
        <taxon>Magnoliopsida</taxon>
        <taxon>Ranunculales</taxon>
        <taxon>Menispermaceae</taxon>
        <taxon>Menispermoideae</taxon>
        <taxon>Cissampelideae</taxon>
        <taxon>Stephania</taxon>
    </lineage>
</organism>
<gene>
    <name evidence="3" type="ORF">Syun_021119</name>
</gene>
<feature type="chain" id="PRO_5042879651" description="Endonuclease/exonuclease/phosphatase domain-containing protein" evidence="2">
    <location>
        <begin position="30"/>
        <end position="218"/>
    </location>
</feature>
<sequence>MGNHLYPLFSLILLMSCPVLVWNSQGASGKPFLRHLKMLISFHHIKFMTISHLQSDLASSSRVWSASTLPRLHHSWTFFDFKTSCLICKHTPRVNGSIPDVTDATLDHERLSERFCSLYGSLSPTIRQSLWNDLELLSFTSQVPWFIAGDFNVLQHVSDKKGGSRPPSRVRPCLLSAYTTSIAVTVFLLACSVSVTTSRMTRSEEDLETAYRRYGLPS</sequence>
<accession>A0AAP0NNV3</accession>
<name>A0AAP0NNV3_9MAGN</name>
<evidence type="ECO:0000256" key="2">
    <source>
        <dbReference type="SAM" id="SignalP"/>
    </source>
</evidence>
<evidence type="ECO:0000256" key="1">
    <source>
        <dbReference type="SAM" id="Phobius"/>
    </source>
</evidence>
<keyword evidence="1" id="KW-0812">Transmembrane</keyword>
<protein>
    <recommendedName>
        <fullName evidence="5">Endonuclease/exonuclease/phosphatase domain-containing protein</fullName>
    </recommendedName>
</protein>
<proteinExistence type="predicted"/>
<reference evidence="3 4" key="1">
    <citation type="submission" date="2024-01" db="EMBL/GenBank/DDBJ databases">
        <title>Genome assemblies of Stephania.</title>
        <authorList>
            <person name="Yang L."/>
        </authorList>
    </citation>
    <scope>NUCLEOTIDE SEQUENCE [LARGE SCALE GENOMIC DNA]</scope>
    <source>
        <strain evidence="3">YNDBR</strain>
        <tissue evidence="3">Leaf</tissue>
    </source>
</reference>
<evidence type="ECO:0000313" key="4">
    <source>
        <dbReference type="Proteomes" id="UP001420932"/>
    </source>
</evidence>
<feature type="signal peptide" evidence="2">
    <location>
        <begin position="1"/>
        <end position="29"/>
    </location>
</feature>
<evidence type="ECO:0008006" key="5">
    <source>
        <dbReference type="Google" id="ProtNLM"/>
    </source>
</evidence>
<dbReference type="EMBL" id="JBBNAF010000009">
    <property type="protein sequence ID" value="KAK9114322.1"/>
    <property type="molecule type" value="Genomic_DNA"/>
</dbReference>
<keyword evidence="4" id="KW-1185">Reference proteome</keyword>
<keyword evidence="1" id="KW-1133">Transmembrane helix</keyword>
<comment type="caution">
    <text evidence="3">The sequence shown here is derived from an EMBL/GenBank/DDBJ whole genome shotgun (WGS) entry which is preliminary data.</text>
</comment>